<keyword evidence="5" id="KW-0408">Iron</keyword>
<evidence type="ECO:0000256" key="5">
    <source>
        <dbReference type="ARBA" id="ARBA00023004"/>
    </source>
</evidence>
<organism evidence="10 12">
    <name type="scientific">Eggerthella sinensis</name>
    <dbReference type="NCBI Taxonomy" id="242230"/>
    <lineage>
        <taxon>Bacteria</taxon>
        <taxon>Bacillati</taxon>
        <taxon>Actinomycetota</taxon>
        <taxon>Coriobacteriia</taxon>
        <taxon>Eggerthellales</taxon>
        <taxon>Eggerthellaceae</taxon>
        <taxon>Eggerthella</taxon>
    </lineage>
</organism>
<dbReference type="Gene3D" id="3.30.70.2500">
    <property type="match status" value="1"/>
</dbReference>
<dbReference type="InterPro" id="IPR011806">
    <property type="entry name" value="DsrA"/>
</dbReference>
<evidence type="ECO:0000313" key="9">
    <source>
        <dbReference type="EMBL" id="RDB68092.1"/>
    </source>
</evidence>
<comment type="caution">
    <text evidence="10">The sequence shown here is derived from an EMBL/GenBank/DDBJ whole genome shotgun (WGS) entry which is preliminary data.</text>
</comment>
<evidence type="ECO:0000313" key="12">
    <source>
        <dbReference type="Proteomes" id="UP000270112"/>
    </source>
</evidence>
<dbReference type="InterPro" id="IPR006067">
    <property type="entry name" value="NO2/SO3_Rdtase_4Fe4S_dom"/>
</dbReference>
<dbReference type="GO" id="GO:0051539">
    <property type="term" value="F:4 iron, 4 sulfur cluster binding"/>
    <property type="evidence" value="ECO:0007669"/>
    <property type="project" value="UniProtKB-KW"/>
</dbReference>
<dbReference type="Pfam" id="PF03460">
    <property type="entry name" value="NIR_SIR_ferr"/>
    <property type="match status" value="1"/>
</dbReference>
<dbReference type="InterPro" id="IPR017896">
    <property type="entry name" value="4Fe4S_Fe-S-bd"/>
</dbReference>
<keyword evidence="2" id="KW-0004">4Fe-4S</keyword>
<dbReference type="InterPro" id="IPR045169">
    <property type="entry name" value="NO2/SO3_Rdtase_4Fe4S_prot"/>
</dbReference>
<dbReference type="OrthoDB" id="9768666at2"/>
<evidence type="ECO:0000313" key="10">
    <source>
        <dbReference type="EMBL" id="RNM40580.1"/>
    </source>
</evidence>
<evidence type="ECO:0000256" key="1">
    <source>
        <dbReference type="ARBA" id="ARBA00012353"/>
    </source>
</evidence>
<keyword evidence="4" id="KW-0883">Thioether bond</keyword>
<sequence length="406" mass="45566">MDENSKTPQLDELETGPWPSFVTEIKKAAEKSEMSADLLGVLERSYEDKVGHWKHGGIVGVKGYGGGVVGRYTDLPEEFPNVSEFHTMRVNAPSGWFYTTDALRTVCDIWERHGSGITNMHGSTGDLILLGMKTEELQPTFNELAENGFDLGGSGSDLRSPSCCCGPGRCEYACYDTLDMCYDITNEFQDELHRPMWPYKSKIKMSGCANDCVAAAARADISVIGTWRDTIIIDQDAVKQYAADGLDIREAVVERCPTRCLTYDQETGELTVNGSECTRCMHCVNVMCKAIKQGEEKGATILLGAKSTIVKSAFMSWVLVPFMKMEAPYTEFKELVNRIWDWWDENGKTRERIGETVYRIGMGKFLREVGMEAVPQMVYRPRANPYVFWPQEEIFQEAAGQAEDQD</sequence>
<gene>
    <name evidence="10" type="primary">dsrA</name>
    <name evidence="9" type="ORF">C1876_10780</name>
    <name evidence="10" type="ORF">DMP09_13735</name>
</gene>
<evidence type="ECO:0000256" key="4">
    <source>
        <dbReference type="ARBA" id="ARBA00022784"/>
    </source>
</evidence>
<dbReference type="InterPro" id="IPR036136">
    <property type="entry name" value="Nit/Sulf_reduc_fer-like_dom_sf"/>
</dbReference>
<keyword evidence="11" id="KW-1185">Reference proteome</keyword>
<evidence type="ECO:0000256" key="2">
    <source>
        <dbReference type="ARBA" id="ARBA00022485"/>
    </source>
</evidence>
<dbReference type="GO" id="GO:0018551">
    <property type="term" value="F:dissimilatory sulfite reductase (NADH) activity"/>
    <property type="evidence" value="ECO:0007669"/>
    <property type="project" value="InterPro"/>
</dbReference>
<keyword evidence="6" id="KW-0411">Iron-sulfur</keyword>
<dbReference type="EC" id="1.8.7.1" evidence="1"/>
<dbReference type="RefSeq" id="WP_114546734.1">
    <property type="nucleotide sequence ID" value="NZ_CALJMG010000112.1"/>
</dbReference>
<reference evidence="9 11" key="1">
    <citation type="journal article" date="2018" name="Elife">
        <title>Discovery and characterization of a prevalent human gut bacterial enzyme sufficient for the inactivation of a family of plant toxins.</title>
        <authorList>
            <person name="Koppel N."/>
            <person name="Bisanz J.E."/>
            <person name="Pandelia M.E."/>
            <person name="Turnbaugh P.J."/>
            <person name="Balskus E.P."/>
        </authorList>
    </citation>
    <scope>NUCLEOTIDE SEQUENCE [LARGE SCALE GENOMIC DNA]</scope>
    <source>
        <strain evidence="9 11">DSM 16107</strain>
    </source>
</reference>
<dbReference type="EMBL" id="QICC01000074">
    <property type="protein sequence ID" value="RNM40580.1"/>
    <property type="molecule type" value="Genomic_DNA"/>
</dbReference>
<dbReference type="GO" id="GO:0020037">
    <property type="term" value="F:heme binding"/>
    <property type="evidence" value="ECO:0007669"/>
    <property type="project" value="InterPro"/>
</dbReference>
<dbReference type="GO" id="GO:0016002">
    <property type="term" value="F:sulfite reductase activity"/>
    <property type="evidence" value="ECO:0007669"/>
    <property type="project" value="TreeGrafter"/>
</dbReference>
<evidence type="ECO:0000256" key="6">
    <source>
        <dbReference type="ARBA" id="ARBA00023014"/>
    </source>
</evidence>
<reference evidence="10" key="3">
    <citation type="journal article" date="2019" name="Microbiol. Resour. Announc.">
        <title>Draft Genome Sequences of Type Strains of Gordonibacter faecihominis, Paraeggerthella hongkongensis, Parvibacter caecicola,Slackia equolifaciens, Slackia faecicanis, and Slackia isoflavoniconvertens.</title>
        <authorList>
            <person name="Danylec N."/>
            <person name="Stoll D.A."/>
            <person name="Dotsch A."/>
            <person name="Huch M."/>
        </authorList>
    </citation>
    <scope>NUCLEOTIDE SEQUENCE</scope>
    <source>
        <strain evidence="10">DSM 16107</strain>
    </source>
</reference>
<feature type="domain" description="4Fe-4S ferredoxin-type" evidence="8">
    <location>
        <begin position="268"/>
        <end position="296"/>
    </location>
</feature>
<dbReference type="InterPro" id="IPR005117">
    <property type="entry name" value="NiRdtase/SiRdtase_haem-b_fer"/>
</dbReference>
<dbReference type="Proteomes" id="UP000270112">
    <property type="component" value="Unassembled WGS sequence"/>
</dbReference>
<dbReference type="GO" id="GO:0009337">
    <property type="term" value="C:sulfite reductase complex (NADPH)"/>
    <property type="evidence" value="ECO:0007669"/>
    <property type="project" value="TreeGrafter"/>
</dbReference>
<proteinExistence type="predicted"/>
<dbReference type="Gene3D" id="6.10.140.1420">
    <property type="match status" value="1"/>
</dbReference>
<evidence type="ECO:0000313" key="11">
    <source>
        <dbReference type="Proteomes" id="UP000253817"/>
    </source>
</evidence>
<dbReference type="Proteomes" id="UP000253817">
    <property type="component" value="Unassembled WGS sequence"/>
</dbReference>
<dbReference type="GO" id="GO:0046872">
    <property type="term" value="F:metal ion binding"/>
    <property type="evidence" value="ECO:0007669"/>
    <property type="project" value="UniProtKB-KW"/>
</dbReference>
<dbReference type="EMBL" id="PPTT01000018">
    <property type="protein sequence ID" value="RDB68092.1"/>
    <property type="molecule type" value="Genomic_DNA"/>
</dbReference>
<dbReference type="GO" id="GO:0000103">
    <property type="term" value="P:sulfate assimilation"/>
    <property type="evidence" value="ECO:0007669"/>
    <property type="project" value="TreeGrafter"/>
</dbReference>
<keyword evidence="3" id="KW-0479">Metal-binding</keyword>
<dbReference type="PANTHER" id="PTHR11493:SF54">
    <property type="entry name" value="ANAEROBIC SULFITE REDUCTASE SUBUNIT C"/>
    <property type="match status" value="1"/>
</dbReference>
<protein>
    <recommendedName>
        <fullName evidence="1">assimilatory sulfite reductase (ferredoxin)</fullName>
        <ecNumber evidence="1">1.8.7.1</ecNumber>
    </recommendedName>
</protein>
<dbReference type="AlphaFoldDB" id="A0A3N0IVV5"/>
<comment type="catalytic activity">
    <reaction evidence="7">
        <text>hydrogen sulfide + 6 oxidized [2Fe-2S]-[ferredoxin] + 3 H2O = sulfite + 6 reduced [2Fe-2S]-[ferredoxin] + 7 H(+)</text>
        <dbReference type="Rhea" id="RHEA:23132"/>
        <dbReference type="Rhea" id="RHEA-COMP:10000"/>
        <dbReference type="Rhea" id="RHEA-COMP:10001"/>
        <dbReference type="ChEBI" id="CHEBI:15377"/>
        <dbReference type="ChEBI" id="CHEBI:15378"/>
        <dbReference type="ChEBI" id="CHEBI:17359"/>
        <dbReference type="ChEBI" id="CHEBI:29919"/>
        <dbReference type="ChEBI" id="CHEBI:33737"/>
        <dbReference type="ChEBI" id="CHEBI:33738"/>
        <dbReference type="EC" id="1.8.7.1"/>
    </reaction>
</comment>
<dbReference type="SUPFAM" id="SSF56014">
    <property type="entry name" value="Nitrite and sulphite reductase 4Fe-4S domain-like"/>
    <property type="match status" value="1"/>
</dbReference>
<dbReference type="SUPFAM" id="SSF54862">
    <property type="entry name" value="4Fe-4S ferredoxins"/>
    <property type="match status" value="1"/>
</dbReference>
<dbReference type="PROSITE" id="PS51379">
    <property type="entry name" value="4FE4S_FER_2"/>
    <property type="match status" value="1"/>
</dbReference>
<evidence type="ECO:0000259" key="8">
    <source>
        <dbReference type="PROSITE" id="PS51379"/>
    </source>
</evidence>
<dbReference type="PANTHER" id="PTHR11493">
    <property type="entry name" value="SULFITE REDUCTASE [NADPH] SUBUNIT BETA-RELATED"/>
    <property type="match status" value="1"/>
</dbReference>
<reference evidence="12" key="2">
    <citation type="submission" date="2018-05" db="EMBL/GenBank/DDBJ databases">
        <title>Genome Sequencing of selected type strains of the family Eggerthellaceae.</title>
        <authorList>
            <person name="Danylec N."/>
            <person name="Stoll D.A."/>
            <person name="Doetsch A."/>
            <person name="Huch M."/>
        </authorList>
    </citation>
    <scope>NUCLEOTIDE SEQUENCE [LARGE SCALE GENOMIC DNA]</scope>
    <source>
        <strain evidence="12">DSM 16107</strain>
    </source>
</reference>
<dbReference type="NCBIfam" id="TIGR02064">
    <property type="entry name" value="dsrA"/>
    <property type="match status" value="1"/>
</dbReference>
<dbReference type="GO" id="GO:0050311">
    <property type="term" value="F:sulfite reductase (ferredoxin) activity"/>
    <property type="evidence" value="ECO:0007669"/>
    <property type="project" value="UniProtKB-EC"/>
</dbReference>
<evidence type="ECO:0000256" key="7">
    <source>
        <dbReference type="ARBA" id="ARBA00049518"/>
    </source>
</evidence>
<dbReference type="InterPro" id="IPR045854">
    <property type="entry name" value="NO2/SO3_Rdtase_4Fe4S_sf"/>
</dbReference>
<dbReference type="Pfam" id="PF01077">
    <property type="entry name" value="NIR_SIR"/>
    <property type="match status" value="1"/>
</dbReference>
<dbReference type="SUPFAM" id="SSF55124">
    <property type="entry name" value="Nitrite/Sulfite reductase N-terminal domain-like"/>
    <property type="match status" value="1"/>
</dbReference>
<dbReference type="Gene3D" id="3.30.413.10">
    <property type="entry name" value="Sulfite Reductase Hemoprotein, domain 1"/>
    <property type="match status" value="1"/>
</dbReference>
<name>A0A3N0IVV5_9ACTN</name>
<accession>A0A3N0IVV5</accession>
<evidence type="ECO:0000256" key="3">
    <source>
        <dbReference type="ARBA" id="ARBA00022723"/>
    </source>
</evidence>
<dbReference type="Gene3D" id="3.30.70.20">
    <property type="match status" value="1"/>
</dbReference>